<comment type="subcellular location">
    <subcellularLocation>
        <location evidence="1">Membrane</location>
        <topology evidence="1">Multi-pass membrane protein</topology>
    </subcellularLocation>
</comment>
<evidence type="ECO:0000256" key="12">
    <source>
        <dbReference type="ARBA" id="ARBA00041185"/>
    </source>
</evidence>
<feature type="transmembrane region" description="Helical" evidence="16">
    <location>
        <begin position="342"/>
        <end position="364"/>
    </location>
</feature>
<feature type="transmembrane region" description="Helical" evidence="16">
    <location>
        <begin position="149"/>
        <end position="168"/>
    </location>
</feature>
<evidence type="ECO:0000256" key="8">
    <source>
        <dbReference type="ARBA" id="ARBA00023136"/>
    </source>
</evidence>
<evidence type="ECO:0000256" key="2">
    <source>
        <dbReference type="ARBA" id="ARBA00022676"/>
    </source>
</evidence>
<dbReference type="PANTHER" id="PTHR30474:SF2">
    <property type="entry name" value="PEPTIDOGLYCAN GLYCOSYLTRANSFERASE FTSW-RELATED"/>
    <property type="match status" value="1"/>
</dbReference>
<keyword evidence="6" id="KW-0573">Peptidoglycan synthesis</keyword>
<evidence type="ECO:0000313" key="18">
    <source>
        <dbReference type="Proteomes" id="UP000239504"/>
    </source>
</evidence>
<keyword evidence="8 16" id="KW-0472">Membrane</keyword>
<dbReference type="RefSeq" id="WP_104828725.1">
    <property type="nucleotide sequence ID" value="NZ_PJCH01000003.1"/>
</dbReference>
<dbReference type="GO" id="GO:0008360">
    <property type="term" value="P:regulation of cell shape"/>
    <property type="evidence" value="ECO:0007669"/>
    <property type="project" value="UniProtKB-KW"/>
</dbReference>
<dbReference type="GO" id="GO:0009252">
    <property type="term" value="P:peptidoglycan biosynthetic process"/>
    <property type="evidence" value="ECO:0007669"/>
    <property type="project" value="UniProtKB-KW"/>
</dbReference>
<dbReference type="Proteomes" id="UP000239504">
    <property type="component" value="Unassembled WGS sequence"/>
</dbReference>
<keyword evidence="17" id="KW-0132">Cell division</keyword>
<feature type="transmembrane region" description="Helical" evidence="16">
    <location>
        <begin position="276"/>
        <end position="297"/>
    </location>
</feature>
<dbReference type="GO" id="GO:0015648">
    <property type="term" value="F:lipid-linked peptidoglycan transporter activity"/>
    <property type="evidence" value="ECO:0007669"/>
    <property type="project" value="TreeGrafter"/>
</dbReference>
<evidence type="ECO:0000256" key="16">
    <source>
        <dbReference type="SAM" id="Phobius"/>
    </source>
</evidence>
<keyword evidence="2" id="KW-0328">Glycosyltransferase</keyword>
<evidence type="ECO:0000256" key="13">
    <source>
        <dbReference type="ARBA" id="ARBA00041418"/>
    </source>
</evidence>
<evidence type="ECO:0000256" key="10">
    <source>
        <dbReference type="ARBA" id="ARBA00033270"/>
    </source>
</evidence>
<keyword evidence="7 16" id="KW-1133">Transmembrane helix</keyword>
<evidence type="ECO:0000256" key="7">
    <source>
        <dbReference type="ARBA" id="ARBA00022989"/>
    </source>
</evidence>
<dbReference type="Pfam" id="PF01098">
    <property type="entry name" value="FTSW_RODA_SPOVE"/>
    <property type="match status" value="1"/>
</dbReference>
<feature type="transmembrane region" description="Helical" evidence="16">
    <location>
        <begin position="62"/>
        <end position="79"/>
    </location>
</feature>
<sequence length="378" mass="40244">MKRLSRLDESPFARLWWSIDRPALGILSLIIVIGGVVLMAAGPSAAARMPGVGQFQFPMRQLIFMGPTLLLMAAVAFLTPLQARRLGVFVFIGAVAVMIFVLIFGGEVNGAKRWLYVGGMSLQPSEFAKPGFVIAAAWMMAEGARDPKFPGGSVAMGLYVMFSALLLMQPDFGQWALVTAVWAVMFFVAGWSWLWIAGLGGAGFGALAAGYYLSDHVARRVDGFFKPGATETYQVDKAIETIANGGLIGRGDAPPVKTALPDAHTDFIFAVAGEDFGFLVAVFIIVLFAVFTARVMARAAGLKSIFAQCAATGLAAIIGFQAIINIGVSLRALPAKGMTLPFISYGGSSLFATGLTVGLIFALTRTHQGVFRRKDIMP</sequence>
<protein>
    <recommendedName>
        <fullName evidence="12">Probable peptidoglycan glycosyltransferase FtsW</fullName>
        <ecNumber evidence="14">2.4.99.28</ecNumber>
    </recommendedName>
    <alternativeName>
        <fullName evidence="13">Cell division protein FtsW</fullName>
    </alternativeName>
    <alternativeName>
        <fullName evidence="10">Cell wall polymerase</fullName>
    </alternativeName>
    <alternativeName>
        <fullName evidence="9">Peptidoglycan polymerase</fullName>
    </alternativeName>
</protein>
<organism evidence="17 18">
    <name type="scientific">Hyphococcus luteus</name>
    <dbReference type="NCBI Taxonomy" id="2058213"/>
    <lineage>
        <taxon>Bacteria</taxon>
        <taxon>Pseudomonadati</taxon>
        <taxon>Pseudomonadota</taxon>
        <taxon>Alphaproteobacteria</taxon>
        <taxon>Parvularculales</taxon>
        <taxon>Parvularculaceae</taxon>
        <taxon>Hyphococcus</taxon>
    </lineage>
</organism>
<feature type="transmembrane region" description="Helical" evidence="16">
    <location>
        <begin position="175"/>
        <end position="196"/>
    </location>
</feature>
<proteinExistence type="inferred from homology"/>
<dbReference type="AlphaFoldDB" id="A0A2S7K9A5"/>
<dbReference type="InterPro" id="IPR001182">
    <property type="entry name" value="FtsW/RodA"/>
</dbReference>
<evidence type="ECO:0000256" key="5">
    <source>
        <dbReference type="ARBA" id="ARBA00022960"/>
    </source>
</evidence>
<dbReference type="GO" id="GO:0032153">
    <property type="term" value="C:cell division site"/>
    <property type="evidence" value="ECO:0007669"/>
    <property type="project" value="TreeGrafter"/>
</dbReference>
<dbReference type="GO" id="GO:0008955">
    <property type="term" value="F:peptidoglycan glycosyltransferase activity"/>
    <property type="evidence" value="ECO:0007669"/>
    <property type="project" value="UniProtKB-EC"/>
</dbReference>
<dbReference type="EMBL" id="PJCH01000003">
    <property type="protein sequence ID" value="PQA89087.1"/>
    <property type="molecule type" value="Genomic_DNA"/>
</dbReference>
<keyword evidence="5" id="KW-0133">Cell shape</keyword>
<comment type="similarity">
    <text evidence="11">Belongs to the SEDS family. FtsW subfamily.</text>
</comment>
<evidence type="ECO:0000256" key="14">
    <source>
        <dbReference type="ARBA" id="ARBA00044770"/>
    </source>
</evidence>
<dbReference type="GO" id="GO:0051301">
    <property type="term" value="P:cell division"/>
    <property type="evidence" value="ECO:0007669"/>
    <property type="project" value="UniProtKB-KW"/>
</dbReference>
<keyword evidence="4 16" id="KW-0812">Transmembrane</keyword>
<feature type="transmembrane region" description="Helical" evidence="16">
    <location>
        <begin position="86"/>
        <end position="106"/>
    </location>
</feature>
<keyword evidence="17" id="KW-0131">Cell cycle</keyword>
<accession>A0A2S7K9A5</accession>
<dbReference type="OrthoDB" id="9768187at2"/>
<evidence type="ECO:0000256" key="1">
    <source>
        <dbReference type="ARBA" id="ARBA00004141"/>
    </source>
</evidence>
<comment type="caution">
    <text evidence="17">The sequence shown here is derived from an EMBL/GenBank/DDBJ whole genome shotgun (WGS) entry which is preliminary data.</text>
</comment>
<keyword evidence="18" id="KW-1185">Reference proteome</keyword>
<feature type="transmembrane region" description="Helical" evidence="16">
    <location>
        <begin position="21"/>
        <end position="42"/>
    </location>
</feature>
<feature type="transmembrane region" description="Helical" evidence="16">
    <location>
        <begin position="309"/>
        <end position="330"/>
    </location>
</feature>
<gene>
    <name evidence="17" type="ORF">CW354_03825</name>
</gene>
<evidence type="ECO:0000256" key="6">
    <source>
        <dbReference type="ARBA" id="ARBA00022984"/>
    </source>
</evidence>
<name>A0A2S7K9A5_9PROT</name>
<evidence type="ECO:0000256" key="15">
    <source>
        <dbReference type="ARBA" id="ARBA00049902"/>
    </source>
</evidence>
<reference evidence="17 18" key="1">
    <citation type="submission" date="2017-12" db="EMBL/GenBank/DDBJ databases">
        <authorList>
            <person name="Hurst M.R.H."/>
        </authorList>
    </citation>
    <scope>NUCLEOTIDE SEQUENCE [LARGE SCALE GENOMIC DNA]</scope>
    <source>
        <strain evidence="17 18">SY-3-19</strain>
    </source>
</reference>
<evidence type="ECO:0000256" key="4">
    <source>
        <dbReference type="ARBA" id="ARBA00022692"/>
    </source>
</evidence>
<dbReference type="PANTHER" id="PTHR30474">
    <property type="entry name" value="CELL CYCLE PROTEIN"/>
    <property type="match status" value="1"/>
</dbReference>
<dbReference type="GO" id="GO:0005886">
    <property type="term" value="C:plasma membrane"/>
    <property type="evidence" value="ECO:0007669"/>
    <property type="project" value="TreeGrafter"/>
</dbReference>
<evidence type="ECO:0000313" key="17">
    <source>
        <dbReference type="EMBL" id="PQA89087.1"/>
    </source>
</evidence>
<evidence type="ECO:0000256" key="3">
    <source>
        <dbReference type="ARBA" id="ARBA00022679"/>
    </source>
</evidence>
<comment type="catalytic activity">
    <reaction evidence="15">
        <text>[GlcNAc-(1-&gt;4)-Mur2Ac(oyl-L-Ala-gamma-D-Glu-L-Lys-D-Ala-D-Ala)](n)-di-trans,octa-cis-undecaprenyl diphosphate + beta-D-GlcNAc-(1-&gt;4)-Mur2Ac(oyl-L-Ala-gamma-D-Glu-L-Lys-D-Ala-D-Ala)-di-trans,octa-cis-undecaprenyl diphosphate = [GlcNAc-(1-&gt;4)-Mur2Ac(oyl-L-Ala-gamma-D-Glu-L-Lys-D-Ala-D-Ala)](n+1)-di-trans,octa-cis-undecaprenyl diphosphate + di-trans,octa-cis-undecaprenyl diphosphate + H(+)</text>
        <dbReference type="Rhea" id="RHEA:23708"/>
        <dbReference type="Rhea" id="RHEA-COMP:9602"/>
        <dbReference type="Rhea" id="RHEA-COMP:9603"/>
        <dbReference type="ChEBI" id="CHEBI:15378"/>
        <dbReference type="ChEBI" id="CHEBI:58405"/>
        <dbReference type="ChEBI" id="CHEBI:60033"/>
        <dbReference type="ChEBI" id="CHEBI:78435"/>
        <dbReference type="EC" id="2.4.99.28"/>
    </reaction>
</comment>
<evidence type="ECO:0000256" key="11">
    <source>
        <dbReference type="ARBA" id="ARBA00038053"/>
    </source>
</evidence>
<dbReference type="EC" id="2.4.99.28" evidence="14"/>
<evidence type="ECO:0000256" key="9">
    <source>
        <dbReference type="ARBA" id="ARBA00032370"/>
    </source>
</evidence>
<keyword evidence="3" id="KW-0808">Transferase</keyword>